<sequence>MLLYVNKCNIQGLKLSICGNGVLSDGQGRERRPLSSTLIYWASGFSVFATGAAGCSRSSISLQVSFISRDYWHWDWLM</sequence>
<dbReference type="AlphaFoldDB" id="A0A6B3NIA2"/>
<evidence type="ECO:0000313" key="1">
    <source>
        <dbReference type="EMBL" id="NER29744.1"/>
    </source>
</evidence>
<comment type="caution">
    <text evidence="1">The sequence shown here is derived from an EMBL/GenBank/DDBJ whole genome shotgun (WGS) entry which is preliminary data.</text>
</comment>
<name>A0A6B3NIA2_9CYAN</name>
<reference evidence="1" key="1">
    <citation type="submission" date="2019-11" db="EMBL/GenBank/DDBJ databases">
        <title>Genomic insights into an expanded diversity of filamentous marine cyanobacteria reveals the extraordinary biosynthetic potential of Moorea and Okeania.</title>
        <authorList>
            <person name="Ferreira Leao T."/>
            <person name="Wang M."/>
            <person name="Moss N."/>
            <person name="Da Silva R."/>
            <person name="Sanders J."/>
            <person name="Nurk S."/>
            <person name="Gurevich A."/>
            <person name="Humphrey G."/>
            <person name="Reher R."/>
            <person name="Zhu Q."/>
            <person name="Belda-Ferre P."/>
            <person name="Glukhov E."/>
            <person name="Rex R."/>
            <person name="Dorrestein P.C."/>
            <person name="Knight R."/>
            <person name="Pevzner P."/>
            <person name="Gerwick W.H."/>
            <person name="Gerwick L."/>
        </authorList>
    </citation>
    <scope>NUCLEOTIDE SEQUENCE</scope>
    <source>
        <strain evidence="1">SIO1C4</strain>
    </source>
</reference>
<accession>A0A6B3NIA2</accession>
<protein>
    <submittedName>
        <fullName evidence="1">Uncharacterized protein</fullName>
    </submittedName>
</protein>
<dbReference type="EMBL" id="JAAHFQ010000422">
    <property type="protein sequence ID" value="NER29744.1"/>
    <property type="molecule type" value="Genomic_DNA"/>
</dbReference>
<gene>
    <name evidence="1" type="ORF">F6J89_19530</name>
</gene>
<organism evidence="1">
    <name type="scientific">Symploca sp. SIO1C4</name>
    <dbReference type="NCBI Taxonomy" id="2607765"/>
    <lineage>
        <taxon>Bacteria</taxon>
        <taxon>Bacillati</taxon>
        <taxon>Cyanobacteriota</taxon>
        <taxon>Cyanophyceae</taxon>
        <taxon>Coleofasciculales</taxon>
        <taxon>Coleofasciculaceae</taxon>
        <taxon>Symploca</taxon>
    </lineage>
</organism>
<proteinExistence type="predicted"/>